<protein>
    <submittedName>
        <fullName evidence="2">Uncharacterized protein</fullName>
    </submittedName>
</protein>
<dbReference type="EMBL" id="OOIL02001046">
    <property type="protein sequence ID" value="VFQ71660.1"/>
    <property type="molecule type" value="Genomic_DNA"/>
</dbReference>
<accession>A0A484L5V1</accession>
<organism evidence="2 3">
    <name type="scientific">Cuscuta campestris</name>
    <dbReference type="NCBI Taxonomy" id="132261"/>
    <lineage>
        <taxon>Eukaryota</taxon>
        <taxon>Viridiplantae</taxon>
        <taxon>Streptophyta</taxon>
        <taxon>Embryophyta</taxon>
        <taxon>Tracheophyta</taxon>
        <taxon>Spermatophyta</taxon>
        <taxon>Magnoliopsida</taxon>
        <taxon>eudicotyledons</taxon>
        <taxon>Gunneridae</taxon>
        <taxon>Pentapetalae</taxon>
        <taxon>asterids</taxon>
        <taxon>lamiids</taxon>
        <taxon>Solanales</taxon>
        <taxon>Convolvulaceae</taxon>
        <taxon>Cuscuteae</taxon>
        <taxon>Cuscuta</taxon>
        <taxon>Cuscuta subgen. Grammica</taxon>
        <taxon>Cuscuta sect. Cleistogrammica</taxon>
    </lineage>
</organism>
<dbReference type="Proteomes" id="UP000595140">
    <property type="component" value="Unassembled WGS sequence"/>
</dbReference>
<proteinExistence type="predicted"/>
<evidence type="ECO:0000256" key="1">
    <source>
        <dbReference type="SAM" id="MobiDB-lite"/>
    </source>
</evidence>
<gene>
    <name evidence="2" type="ORF">CCAM_LOCUS13436</name>
</gene>
<evidence type="ECO:0000313" key="3">
    <source>
        <dbReference type="Proteomes" id="UP000595140"/>
    </source>
</evidence>
<reference evidence="2 3" key="1">
    <citation type="submission" date="2018-04" db="EMBL/GenBank/DDBJ databases">
        <authorList>
            <person name="Vogel A."/>
        </authorList>
    </citation>
    <scope>NUCLEOTIDE SEQUENCE [LARGE SCALE GENOMIC DNA]</scope>
</reference>
<name>A0A484L5V1_9ASTE</name>
<dbReference type="AlphaFoldDB" id="A0A484L5V1"/>
<keyword evidence="3" id="KW-1185">Reference proteome</keyword>
<sequence>MRFWSRFFLIPSIKKTSTHTSKVSKDKSTCSQIKQNNRNRVRAQTKKSLIPPATLAQSTQAQHRLHAKKNYYFVQNTDYVQQI</sequence>
<feature type="region of interest" description="Disordered" evidence="1">
    <location>
        <begin position="20"/>
        <end position="43"/>
    </location>
</feature>
<evidence type="ECO:0000313" key="2">
    <source>
        <dbReference type="EMBL" id="VFQ71660.1"/>
    </source>
</evidence>